<evidence type="ECO:0000256" key="6">
    <source>
        <dbReference type="ARBA" id="ARBA00023136"/>
    </source>
</evidence>
<feature type="chain" id="PRO_5012972552" evidence="9">
    <location>
        <begin position="17"/>
        <end position="376"/>
    </location>
</feature>
<comment type="subcellular location">
    <subcellularLocation>
        <location evidence="2">Cell membrane</location>
        <topology evidence="2">Lipid-anchor</topology>
        <topology evidence="2">GPI-anchor</topology>
    </subcellularLocation>
</comment>
<dbReference type="Pfam" id="PF13206">
    <property type="entry name" value="VSG_B"/>
    <property type="match status" value="1"/>
</dbReference>
<protein>
    <submittedName>
        <fullName evidence="11">Variant surface glycoprotein 1125.1383</fullName>
    </submittedName>
</protein>
<evidence type="ECO:0000256" key="2">
    <source>
        <dbReference type="ARBA" id="ARBA00004609"/>
    </source>
</evidence>
<evidence type="ECO:0000259" key="10">
    <source>
        <dbReference type="Pfam" id="PF13206"/>
    </source>
</evidence>
<sequence>MGALTKVLTLVVFVLAQRISGLDMTDGGNRQEHAALCSFFAMAGRKLDIPMIDPLAEDDYKYIQELNFTFAPETWQSKFYKEADRTTVHGDANPASLQNVGEERHWPDWKEAAQAFRKESKESRVKELLEPPLTSTARGIAAVEVAAIAASAWTIKQDYPALTAEQKAYAATNPPPDLAKALFGGGATTAETVTANDPFGKSVGSTARDQICDVGHANSGIKCATAMLACVCEPHNAQATTNGECTEKAKPVGNWNGGVSGPSQADLQKLAKSCGTPPSTKLTRTEIRSAITHLRSLIHFDTNDGYLGHYSGTGCNGSKGHGICVKFTNLMASDKTQFETKTWVAKFVQAAEIMDSLQQTAAKAAAVNAQLKNMKV</sequence>
<evidence type="ECO:0000256" key="5">
    <source>
        <dbReference type="ARBA" id="ARBA00022729"/>
    </source>
</evidence>
<name>A0A1J0R6S8_9TRYP</name>
<evidence type="ECO:0000256" key="1">
    <source>
        <dbReference type="ARBA" id="ARBA00002523"/>
    </source>
</evidence>
<evidence type="ECO:0000256" key="3">
    <source>
        <dbReference type="ARBA" id="ARBA00022475"/>
    </source>
</evidence>
<dbReference type="GO" id="GO:0098552">
    <property type="term" value="C:side of membrane"/>
    <property type="evidence" value="ECO:0007669"/>
    <property type="project" value="UniProtKB-KW"/>
</dbReference>
<accession>A0A1J0R6S8</accession>
<dbReference type="EMBL" id="KX699643">
    <property type="protein sequence ID" value="APD73599.1"/>
    <property type="molecule type" value="Genomic_DNA"/>
</dbReference>
<keyword evidence="6" id="KW-0472">Membrane</keyword>
<dbReference type="AlphaFoldDB" id="A0A1J0R6S8"/>
<feature type="domain" description="Trypanosome variant surface glycoprotein B-type N-terminal" evidence="10">
    <location>
        <begin position="12"/>
        <end position="373"/>
    </location>
</feature>
<evidence type="ECO:0000313" key="11">
    <source>
        <dbReference type="EMBL" id="APD73599.1"/>
    </source>
</evidence>
<keyword evidence="3" id="KW-1003">Cell membrane</keyword>
<keyword evidence="8" id="KW-0449">Lipoprotein</keyword>
<dbReference type="GO" id="GO:0005886">
    <property type="term" value="C:plasma membrane"/>
    <property type="evidence" value="ECO:0007669"/>
    <property type="project" value="UniProtKB-SubCell"/>
</dbReference>
<comment type="function">
    <text evidence="1">VSG forms a coat on the surface of the parasite. The trypanosome evades the immune response of the host by expressing a series of antigenically distinct VSGs from an estimated 1000 VSG genes.</text>
</comment>
<dbReference type="VEuPathDB" id="TriTrypDB:Tb427_000228300"/>
<keyword evidence="4" id="KW-0336">GPI-anchor</keyword>
<keyword evidence="5 9" id="KW-0732">Signal</keyword>
<organism evidence="11">
    <name type="scientific">Trypanosoma brucei</name>
    <dbReference type="NCBI Taxonomy" id="5691"/>
    <lineage>
        <taxon>Eukaryota</taxon>
        <taxon>Discoba</taxon>
        <taxon>Euglenozoa</taxon>
        <taxon>Kinetoplastea</taxon>
        <taxon>Metakinetoplastina</taxon>
        <taxon>Trypanosomatida</taxon>
        <taxon>Trypanosomatidae</taxon>
        <taxon>Trypanosoma</taxon>
    </lineage>
</organism>
<evidence type="ECO:0000256" key="7">
    <source>
        <dbReference type="ARBA" id="ARBA00023180"/>
    </source>
</evidence>
<dbReference type="VEuPathDB" id="TriTrypDB:Tb10.v4.0142"/>
<keyword evidence="7" id="KW-0325">Glycoprotein</keyword>
<proteinExistence type="predicted"/>
<reference evidence="11" key="1">
    <citation type="submission" date="2016-08" db="EMBL/GenBank/DDBJ databases">
        <title>VSG repertoire of Trypanosoma brucei EATRO 1125.</title>
        <authorList>
            <person name="Cross G.A."/>
        </authorList>
    </citation>
    <scope>NUCLEOTIDE SEQUENCE</scope>
    <source>
        <strain evidence="11">EATRO 1125</strain>
    </source>
</reference>
<evidence type="ECO:0000256" key="8">
    <source>
        <dbReference type="ARBA" id="ARBA00023288"/>
    </source>
</evidence>
<feature type="signal peptide" evidence="9">
    <location>
        <begin position="1"/>
        <end position="16"/>
    </location>
</feature>
<dbReference type="InterPro" id="IPR025932">
    <property type="entry name" value="Trypano_VSG_B_N_dom"/>
</dbReference>
<evidence type="ECO:0000256" key="4">
    <source>
        <dbReference type="ARBA" id="ARBA00022622"/>
    </source>
</evidence>
<evidence type="ECO:0000256" key="9">
    <source>
        <dbReference type="SAM" id="SignalP"/>
    </source>
</evidence>